<keyword evidence="5" id="KW-0496">Mitochondrion</keyword>
<keyword evidence="4" id="KW-0256">Endoplasmic reticulum</keyword>
<dbReference type="Gene3D" id="3.40.50.1820">
    <property type="entry name" value="alpha/beta hydrolase"/>
    <property type="match status" value="1"/>
</dbReference>
<dbReference type="Pfam" id="PF13374">
    <property type="entry name" value="TPR_10"/>
    <property type="match status" value="1"/>
</dbReference>
<feature type="compositionally biased region" description="Basic and acidic residues" evidence="8">
    <location>
        <begin position="192"/>
        <end position="206"/>
    </location>
</feature>
<keyword evidence="6" id="KW-0472">Membrane</keyword>
<evidence type="ECO:0000256" key="1">
    <source>
        <dbReference type="ARBA" id="ARBA00004173"/>
    </source>
</evidence>
<dbReference type="InterPro" id="IPR011990">
    <property type="entry name" value="TPR-like_helical_dom_sf"/>
</dbReference>
<dbReference type="PANTHER" id="PTHR48182">
    <property type="entry name" value="PROTEIN SERAC1"/>
    <property type="match status" value="1"/>
</dbReference>
<protein>
    <submittedName>
        <fullName evidence="9">Tetratricopeptide-like helical</fullName>
    </submittedName>
</protein>
<evidence type="ECO:0000256" key="6">
    <source>
        <dbReference type="ARBA" id="ARBA00023136"/>
    </source>
</evidence>
<dbReference type="SUPFAM" id="SSF53474">
    <property type="entry name" value="alpha/beta-Hydrolases"/>
    <property type="match status" value="1"/>
</dbReference>
<dbReference type="Gene3D" id="1.25.40.10">
    <property type="entry name" value="Tetratricopeptide repeat domain"/>
    <property type="match status" value="2"/>
</dbReference>
<evidence type="ECO:0000256" key="3">
    <source>
        <dbReference type="ARBA" id="ARBA00004370"/>
    </source>
</evidence>
<dbReference type="AlphaFoldDB" id="A0A0B2X468"/>
<dbReference type="GO" id="GO:0005783">
    <property type="term" value="C:endoplasmic reticulum"/>
    <property type="evidence" value="ECO:0007669"/>
    <property type="project" value="UniProtKB-SubCell"/>
</dbReference>
<organism evidence="9 10">
    <name type="scientific">Metarhizium album (strain ARSEF 1941)</name>
    <dbReference type="NCBI Taxonomy" id="1081103"/>
    <lineage>
        <taxon>Eukaryota</taxon>
        <taxon>Fungi</taxon>
        <taxon>Dikarya</taxon>
        <taxon>Ascomycota</taxon>
        <taxon>Pezizomycotina</taxon>
        <taxon>Sordariomycetes</taxon>
        <taxon>Hypocreomycetidae</taxon>
        <taxon>Hypocreales</taxon>
        <taxon>Clavicipitaceae</taxon>
        <taxon>Metarhizium</taxon>
    </lineage>
</organism>
<dbReference type="GO" id="GO:0005739">
    <property type="term" value="C:mitochondrion"/>
    <property type="evidence" value="ECO:0007669"/>
    <property type="project" value="UniProtKB-SubCell"/>
</dbReference>
<dbReference type="InterPro" id="IPR027417">
    <property type="entry name" value="P-loop_NTPase"/>
</dbReference>
<comment type="subcellular location">
    <subcellularLocation>
        <location evidence="2">Endoplasmic reticulum</location>
    </subcellularLocation>
    <subcellularLocation>
        <location evidence="3">Membrane</location>
    </subcellularLocation>
    <subcellularLocation>
        <location evidence="1">Mitochondrion</location>
    </subcellularLocation>
</comment>
<proteinExistence type="predicted"/>
<dbReference type="GeneID" id="63735786"/>
<dbReference type="STRING" id="1081103.A0A0B2X468"/>
<dbReference type="GO" id="GO:0043531">
    <property type="term" value="F:ADP binding"/>
    <property type="evidence" value="ECO:0007669"/>
    <property type="project" value="InterPro"/>
</dbReference>
<keyword evidence="7" id="KW-0802">TPR repeat</keyword>
<dbReference type="GO" id="GO:0016020">
    <property type="term" value="C:membrane"/>
    <property type="evidence" value="ECO:0007669"/>
    <property type="project" value="UniProtKB-SubCell"/>
</dbReference>
<dbReference type="SUPFAM" id="SSF48452">
    <property type="entry name" value="TPR-like"/>
    <property type="match status" value="2"/>
</dbReference>
<dbReference type="InterPro" id="IPR019734">
    <property type="entry name" value="TPR_rpt"/>
</dbReference>
<accession>A0A0B2X468</accession>
<dbReference type="HOGENOM" id="CLU_000288_125_13_1"/>
<feature type="region of interest" description="Disordered" evidence="8">
    <location>
        <begin position="666"/>
        <end position="686"/>
    </location>
</feature>
<comment type="caution">
    <text evidence="9">The sequence shown here is derived from an EMBL/GenBank/DDBJ whole genome shotgun (WGS) entry which is preliminary data.</text>
</comment>
<reference evidence="9 10" key="1">
    <citation type="journal article" date="2014" name="Proc. Natl. Acad. Sci. U.S.A.">
        <title>Trajectory and genomic determinants of fungal-pathogen speciation and host adaptation.</title>
        <authorList>
            <person name="Hu X."/>
            <person name="Xiao G."/>
            <person name="Zheng P."/>
            <person name="Shang Y."/>
            <person name="Su Y."/>
            <person name="Zhang X."/>
            <person name="Liu X."/>
            <person name="Zhan S."/>
            <person name="St Leger R.J."/>
            <person name="Wang C."/>
        </authorList>
    </citation>
    <scope>NUCLEOTIDE SEQUENCE [LARGE SCALE GENOMIC DNA]</scope>
    <source>
        <strain evidence="9 10">ARSEF 1941</strain>
    </source>
</reference>
<dbReference type="Proteomes" id="UP000030816">
    <property type="component" value="Unassembled WGS sequence"/>
</dbReference>
<dbReference type="OrthoDB" id="7464126at2759"/>
<feature type="repeat" description="TPR" evidence="7">
    <location>
        <begin position="771"/>
        <end position="804"/>
    </location>
</feature>
<dbReference type="SUPFAM" id="SSF52540">
    <property type="entry name" value="P-loop containing nucleoside triphosphate hydrolases"/>
    <property type="match status" value="1"/>
</dbReference>
<evidence type="ECO:0000313" key="9">
    <source>
        <dbReference type="EMBL" id="KHO00553.1"/>
    </source>
</evidence>
<sequence length="1142" mass="127311">MEPLKDILHNLRRAFSRHRTGESSGLRVLCDPQDAQIDIVAVHGLGGQGFGTWVTSDSRAGKSKPWLQELLGADIPGARIMTYSYLSDGVSYSYIVRNIVYGRALHLAKVLAAKRKQDGTSRRPLFVIAHSLGGWIVKRALIISSEAADMRLRDIELSTCGVVFFGTLSPGRPASPSPLAHVIRRTTSNLAELDKPKPRASRESAPHEPPAGDIEWLEHQLEAFKAIAASLPRLSFYETKKTEDDYVVEQRFSMAGSDGEQIGLTATHSDLIKFHGRDANYQIFIKNFRHMVETSAASGLLESKQKAFDFAAVPRLEYLAQGYSIPYRLPGEQHAVVPRRGLLGRLEHMLSSDVDPMIVKLGIVSLWGSPGTGKSTLARYYADVNREKLSFVFWLRAESWETVAASYLEFANTIVEHYARETPRSKVENDLGFAGVEDMLKVKSIMQLDESRVRSVVSSVKDWLLRPENTGWLLIFDNVEQSYDLFDFIPVSLSGKIILTSQDRNCCAWAIELQVDAMEEDEAVSLLDTIVGNNPVQNPAQAEAASQVVQQLAYHPQDIAMAAATIRNKGLSVLEYCGVIQTSMPMTLLGSTLHQSPLTKTVLQISAMLSTSIIPVALFGATSHVKEAPERLRPILGEIRAFQDPEHLDDVLQYLLDQNFIQTPSSPSDTASSLVPSSPSSLPSSQTSTYFDAFVVDSKAREYVRGMLSDEEKVNHAWMACNVCVDGIKEQEEKSSTVQEIHDFGRIMGPHAKTCFDDWSDVLQVSADDVDVAWHVLGQVCMTQGAIDQAIGCFKLSLRQEPNQMDARERIQIALCLSSLLQQTKQHKESSEVLADIDIASVDQALGFKVALARASATAALGQHERAKNQYEMLELQQEEALGPLDVTTVGTVQKLAATLDKRGKHDEAQALYRRVYLSYQNIYGPNDRMTLDALDDLANSYKESYAIDEAETLYQQSIDIRTRALGPHHPETAYAIQNLAVIEDLRGRYAEAKLKYQQALDIIAPSLGKGHPLYTTVLENMAFSHRRHGHALAHSPPPRPAASRTLSTHGREKSKSIKIKEDALEREVSCRRAFEEAEQLYLDVLTIKKSARQFYSEEKIVSTGSKLAEMYENEQFFDDNRNELMEKLRVMLRECRRRGTI</sequence>
<dbReference type="RefSeq" id="XP_040681618.1">
    <property type="nucleotide sequence ID" value="XM_040820130.1"/>
</dbReference>
<dbReference type="InterPro" id="IPR052374">
    <property type="entry name" value="SERAC1"/>
</dbReference>
<evidence type="ECO:0000256" key="7">
    <source>
        <dbReference type="PROSITE-ProRule" id="PRU00339"/>
    </source>
</evidence>
<evidence type="ECO:0000256" key="8">
    <source>
        <dbReference type="SAM" id="MobiDB-lite"/>
    </source>
</evidence>
<dbReference type="Pfam" id="PF13424">
    <property type="entry name" value="TPR_12"/>
    <property type="match status" value="1"/>
</dbReference>
<dbReference type="InterPro" id="IPR029058">
    <property type="entry name" value="AB_hydrolase_fold"/>
</dbReference>
<dbReference type="EMBL" id="AZHE01000002">
    <property type="protein sequence ID" value="KHO00553.1"/>
    <property type="molecule type" value="Genomic_DNA"/>
</dbReference>
<dbReference type="PROSITE" id="PS50005">
    <property type="entry name" value="TPR"/>
    <property type="match status" value="1"/>
</dbReference>
<evidence type="ECO:0000313" key="10">
    <source>
        <dbReference type="Proteomes" id="UP000030816"/>
    </source>
</evidence>
<feature type="region of interest" description="Disordered" evidence="8">
    <location>
        <begin position="1031"/>
        <end position="1056"/>
    </location>
</feature>
<dbReference type="PANTHER" id="PTHR48182:SF2">
    <property type="entry name" value="PROTEIN SERAC1"/>
    <property type="match status" value="1"/>
</dbReference>
<evidence type="ECO:0000256" key="5">
    <source>
        <dbReference type="ARBA" id="ARBA00023128"/>
    </source>
</evidence>
<name>A0A0B2X468_METAS</name>
<gene>
    <name evidence="9" type="ORF">MAM_01331</name>
</gene>
<feature type="region of interest" description="Disordered" evidence="8">
    <location>
        <begin position="191"/>
        <end position="210"/>
    </location>
</feature>
<evidence type="ECO:0000256" key="4">
    <source>
        <dbReference type="ARBA" id="ARBA00022824"/>
    </source>
</evidence>
<evidence type="ECO:0000256" key="2">
    <source>
        <dbReference type="ARBA" id="ARBA00004240"/>
    </source>
</evidence>
<keyword evidence="10" id="KW-1185">Reference proteome</keyword>
<dbReference type="Gene3D" id="3.40.50.300">
    <property type="entry name" value="P-loop containing nucleotide triphosphate hydrolases"/>
    <property type="match status" value="1"/>
</dbReference>
<dbReference type="SMART" id="SM00028">
    <property type="entry name" value="TPR"/>
    <property type="match status" value="4"/>
</dbReference>